<feature type="non-terminal residue" evidence="3">
    <location>
        <position position="234"/>
    </location>
</feature>
<feature type="transmembrane region" description="Helical" evidence="1">
    <location>
        <begin position="112"/>
        <end position="138"/>
    </location>
</feature>
<organism evidence="3 4">
    <name type="scientific">Pristionchus entomophagus</name>
    <dbReference type="NCBI Taxonomy" id="358040"/>
    <lineage>
        <taxon>Eukaryota</taxon>
        <taxon>Metazoa</taxon>
        <taxon>Ecdysozoa</taxon>
        <taxon>Nematoda</taxon>
        <taxon>Chromadorea</taxon>
        <taxon>Rhabditida</taxon>
        <taxon>Rhabditina</taxon>
        <taxon>Diplogasteromorpha</taxon>
        <taxon>Diplogasteroidea</taxon>
        <taxon>Neodiplogasteridae</taxon>
        <taxon>Pristionchus</taxon>
    </lineage>
</organism>
<evidence type="ECO:0000313" key="3">
    <source>
        <dbReference type="EMBL" id="GMS93920.1"/>
    </source>
</evidence>
<keyword evidence="1" id="KW-1133">Transmembrane helix</keyword>
<sequence>FAVQTCLLGSTLCVLALWTIHKSKTLWDSFGVLCKYQMLTGLSLLLVTTVYSLLPIEWAPADDHVISIATTSIGEIFYFYSGEMHYLFAINRFVCIVFPTMKQVWRNSTTKILLFCAVLAVFRTFLMMMFDVNLYWVYDRKMNIWHKTHTEWTQYYETYFEVYWSTGEIALILLLDSITFAFLLLSKSKISNGEMQMNRKAEIRLILQSFCQCIPTTSVTLVYFFIFPTITSPN</sequence>
<dbReference type="PANTHER" id="PTHR23017">
    <property type="entry name" value="SERPENTINE RECEPTOR, CLASS X"/>
    <property type="match status" value="1"/>
</dbReference>
<feature type="transmembrane region" description="Helical" evidence="1">
    <location>
        <begin position="162"/>
        <end position="185"/>
    </location>
</feature>
<dbReference type="AlphaFoldDB" id="A0AAV5THW2"/>
<dbReference type="EMBL" id="BTSX01000004">
    <property type="protein sequence ID" value="GMS93920.1"/>
    <property type="molecule type" value="Genomic_DNA"/>
</dbReference>
<dbReference type="PANTHER" id="PTHR23017:SF3">
    <property type="entry name" value="G-PROTEIN COUPLED RECEPTORS FAMILY 1 PROFILE DOMAIN-CONTAINING PROTEIN"/>
    <property type="match status" value="1"/>
</dbReference>
<feature type="domain" description="7TM GPCR serpentine receptor class x (Srx)" evidence="2">
    <location>
        <begin position="5"/>
        <end position="231"/>
    </location>
</feature>
<feature type="transmembrane region" description="Helical" evidence="1">
    <location>
        <begin position="86"/>
        <end position="105"/>
    </location>
</feature>
<feature type="transmembrane region" description="Helical" evidence="1">
    <location>
        <begin position="38"/>
        <end position="56"/>
    </location>
</feature>
<evidence type="ECO:0000256" key="1">
    <source>
        <dbReference type="SAM" id="Phobius"/>
    </source>
</evidence>
<dbReference type="Pfam" id="PF10328">
    <property type="entry name" value="7TM_GPCR_Srx"/>
    <property type="match status" value="1"/>
</dbReference>
<dbReference type="SUPFAM" id="SSF81321">
    <property type="entry name" value="Family A G protein-coupled receptor-like"/>
    <property type="match status" value="1"/>
</dbReference>
<accession>A0AAV5THW2</accession>
<dbReference type="Gene3D" id="1.20.1070.10">
    <property type="entry name" value="Rhodopsin 7-helix transmembrane proteins"/>
    <property type="match status" value="1"/>
</dbReference>
<feature type="non-terminal residue" evidence="3">
    <location>
        <position position="1"/>
    </location>
</feature>
<comment type="caution">
    <text evidence="3">The sequence shown here is derived from an EMBL/GenBank/DDBJ whole genome shotgun (WGS) entry which is preliminary data.</text>
</comment>
<dbReference type="Proteomes" id="UP001432027">
    <property type="component" value="Unassembled WGS sequence"/>
</dbReference>
<evidence type="ECO:0000313" key="4">
    <source>
        <dbReference type="Proteomes" id="UP001432027"/>
    </source>
</evidence>
<evidence type="ECO:0000259" key="2">
    <source>
        <dbReference type="Pfam" id="PF10328"/>
    </source>
</evidence>
<protein>
    <recommendedName>
        <fullName evidence="2">7TM GPCR serpentine receptor class x (Srx) domain-containing protein</fullName>
    </recommendedName>
</protein>
<keyword evidence="1" id="KW-0472">Membrane</keyword>
<keyword evidence="4" id="KW-1185">Reference proteome</keyword>
<gene>
    <name evidence="3" type="ORF">PENTCL1PPCAC_16095</name>
</gene>
<reference evidence="3" key="1">
    <citation type="submission" date="2023-10" db="EMBL/GenBank/DDBJ databases">
        <title>Genome assembly of Pristionchus species.</title>
        <authorList>
            <person name="Yoshida K."/>
            <person name="Sommer R.J."/>
        </authorList>
    </citation>
    <scope>NUCLEOTIDE SEQUENCE</scope>
    <source>
        <strain evidence="3">RS0144</strain>
    </source>
</reference>
<feature type="transmembrane region" description="Helical" evidence="1">
    <location>
        <begin position="205"/>
        <end position="226"/>
    </location>
</feature>
<proteinExistence type="predicted"/>
<keyword evidence="1" id="KW-0812">Transmembrane</keyword>
<dbReference type="InterPro" id="IPR019430">
    <property type="entry name" value="7TM_GPCR_serpentine_rcpt_Srx"/>
</dbReference>
<name>A0AAV5THW2_9BILA</name>